<reference evidence="3 4" key="1">
    <citation type="journal article" date="2018" name="Nat. Ecol. Evol.">
        <title>Pezizomycetes genomes reveal the molecular basis of ectomycorrhizal truffle lifestyle.</title>
        <authorList>
            <person name="Murat C."/>
            <person name="Payen T."/>
            <person name="Noel B."/>
            <person name="Kuo A."/>
            <person name="Morin E."/>
            <person name="Chen J."/>
            <person name="Kohler A."/>
            <person name="Krizsan K."/>
            <person name="Balestrini R."/>
            <person name="Da Silva C."/>
            <person name="Montanini B."/>
            <person name="Hainaut M."/>
            <person name="Levati E."/>
            <person name="Barry K.W."/>
            <person name="Belfiori B."/>
            <person name="Cichocki N."/>
            <person name="Clum A."/>
            <person name="Dockter R.B."/>
            <person name="Fauchery L."/>
            <person name="Guy J."/>
            <person name="Iotti M."/>
            <person name="Le Tacon F."/>
            <person name="Lindquist E.A."/>
            <person name="Lipzen A."/>
            <person name="Malagnac F."/>
            <person name="Mello A."/>
            <person name="Molinier V."/>
            <person name="Miyauchi S."/>
            <person name="Poulain J."/>
            <person name="Riccioni C."/>
            <person name="Rubini A."/>
            <person name="Sitrit Y."/>
            <person name="Splivallo R."/>
            <person name="Traeger S."/>
            <person name="Wang M."/>
            <person name="Zifcakova L."/>
            <person name="Wipf D."/>
            <person name="Zambonelli A."/>
            <person name="Paolocci F."/>
            <person name="Nowrousian M."/>
            <person name="Ottonello S."/>
            <person name="Baldrian P."/>
            <person name="Spatafora J.W."/>
            <person name="Henrissat B."/>
            <person name="Nagy L.G."/>
            <person name="Aury J.M."/>
            <person name="Wincker P."/>
            <person name="Grigoriev I.V."/>
            <person name="Bonfante P."/>
            <person name="Martin F.M."/>
        </authorList>
    </citation>
    <scope>NUCLEOTIDE SEQUENCE [LARGE SCALE GENOMIC DNA]</scope>
    <source>
        <strain evidence="3 4">RN42</strain>
    </source>
</reference>
<evidence type="ECO:0000313" key="4">
    <source>
        <dbReference type="Proteomes" id="UP000275078"/>
    </source>
</evidence>
<feature type="compositionally biased region" description="Acidic residues" evidence="1">
    <location>
        <begin position="377"/>
        <end position="393"/>
    </location>
</feature>
<feature type="compositionally biased region" description="Low complexity" evidence="1">
    <location>
        <begin position="129"/>
        <end position="149"/>
    </location>
</feature>
<feature type="region of interest" description="Disordered" evidence="1">
    <location>
        <begin position="126"/>
        <end position="160"/>
    </location>
</feature>
<feature type="compositionally biased region" description="Acidic residues" evidence="1">
    <location>
        <begin position="279"/>
        <end position="291"/>
    </location>
</feature>
<keyword evidence="2" id="KW-0732">Signal</keyword>
<feature type="compositionally biased region" description="Polar residues" evidence="1">
    <location>
        <begin position="59"/>
        <end position="72"/>
    </location>
</feature>
<dbReference type="EMBL" id="ML119841">
    <property type="protein sequence ID" value="RPA72892.1"/>
    <property type="molecule type" value="Genomic_DNA"/>
</dbReference>
<feature type="signal peptide" evidence="2">
    <location>
        <begin position="1"/>
        <end position="20"/>
    </location>
</feature>
<accession>A0A3N4HFG1</accession>
<evidence type="ECO:0000256" key="2">
    <source>
        <dbReference type="SAM" id="SignalP"/>
    </source>
</evidence>
<feature type="region of interest" description="Disordered" evidence="1">
    <location>
        <begin position="242"/>
        <end position="353"/>
    </location>
</feature>
<name>A0A3N4HFG1_ASCIM</name>
<gene>
    <name evidence="3" type="ORF">BJ508DRAFT_314313</name>
</gene>
<feature type="compositionally biased region" description="Acidic residues" evidence="1">
    <location>
        <begin position="300"/>
        <end position="313"/>
    </location>
</feature>
<feature type="region of interest" description="Disordered" evidence="1">
    <location>
        <begin position="367"/>
        <end position="401"/>
    </location>
</feature>
<feature type="compositionally biased region" description="Basic and acidic residues" evidence="1">
    <location>
        <begin position="331"/>
        <end position="340"/>
    </location>
</feature>
<feature type="region of interest" description="Disordered" evidence="1">
    <location>
        <begin position="22"/>
        <end position="111"/>
    </location>
</feature>
<sequence>MVRLNLLPFIILLLAASTTASTDPAAASSSTAPAISSSSATSPTPSPAPPQALLAPSPGQHTFLANLTTSSSPPNPTIDLDTIRSLLSKLPKPSATPAVSRRPNGTNNGNMDAFMEQLKRILEEKKKNTATAASQTSESTASSTPATSVSPPPNPQEKPDLKTLINKLRAARKQKEQQQPEKTGQPDLKALLAKLRAQQAETAKKEVVRRFLSGDYPGLDPYSEREVEKKAVSLVLDALLGGRGLAARSEEDDEEYLAARSDEDNDDDVKWLQARSEEYGDDDDEDDYEDDSTLHTRASDDDDFDDDADEAEGGEGSLTARSPDNDDEDKDEKKDDNKKDDDDDDGDDSISFKSTIKEAWSAAKTALSLGKRAGGDSDPDAINDEDEDEDEDGDEKKAGGWFGNLVAPNVYVLFQSEERVARPVWVKEGGRELEVFGGFWQSWERGEEFEPSGSFEY</sequence>
<evidence type="ECO:0000313" key="3">
    <source>
        <dbReference type="EMBL" id="RPA72892.1"/>
    </source>
</evidence>
<organism evidence="3 4">
    <name type="scientific">Ascobolus immersus RN42</name>
    <dbReference type="NCBI Taxonomy" id="1160509"/>
    <lineage>
        <taxon>Eukaryota</taxon>
        <taxon>Fungi</taxon>
        <taxon>Dikarya</taxon>
        <taxon>Ascomycota</taxon>
        <taxon>Pezizomycotina</taxon>
        <taxon>Pezizomycetes</taxon>
        <taxon>Pezizales</taxon>
        <taxon>Ascobolaceae</taxon>
        <taxon>Ascobolus</taxon>
    </lineage>
</organism>
<keyword evidence="4" id="KW-1185">Reference proteome</keyword>
<feature type="compositionally biased region" description="Low complexity" evidence="1">
    <location>
        <begin position="22"/>
        <end position="43"/>
    </location>
</feature>
<dbReference type="AlphaFoldDB" id="A0A3N4HFG1"/>
<proteinExistence type="predicted"/>
<dbReference type="Proteomes" id="UP000275078">
    <property type="component" value="Unassembled WGS sequence"/>
</dbReference>
<evidence type="ECO:0000256" key="1">
    <source>
        <dbReference type="SAM" id="MobiDB-lite"/>
    </source>
</evidence>
<feature type="chain" id="PRO_5018031232" evidence="2">
    <location>
        <begin position="21"/>
        <end position="457"/>
    </location>
</feature>
<dbReference type="STRING" id="1160509.A0A3N4HFG1"/>
<protein>
    <submittedName>
        <fullName evidence="3">Uncharacterized protein</fullName>
    </submittedName>
</protein>